<dbReference type="InterPro" id="IPR001650">
    <property type="entry name" value="Helicase_C-like"/>
</dbReference>
<comment type="catalytic activity">
    <reaction evidence="6">
        <text>Couples ATP hydrolysis with the unwinding of duplex DNA by translocating in the 3'-5' direction.</text>
        <dbReference type="EC" id="5.6.2.4"/>
    </reaction>
</comment>
<accession>A0A9X7J674</accession>
<keyword evidence="11" id="KW-1185">Reference proteome</keyword>
<comment type="caution">
    <text evidence="10">The sequence shown here is derived from an EMBL/GenBank/DDBJ whole genome shotgun (WGS) entry which is preliminary data.</text>
</comment>
<evidence type="ECO:0000256" key="2">
    <source>
        <dbReference type="ARBA" id="ARBA00022741"/>
    </source>
</evidence>
<dbReference type="GO" id="GO:0000724">
    <property type="term" value="P:double-strand break repair via homologous recombination"/>
    <property type="evidence" value="ECO:0007669"/>
    <property type="project" value="TreeGrafter"/>
</dbReference>
<evidence type="ECO:0000313" key="10">
    <source>
        <dbReference type="EMBL" id="PRR76752.1"/>
    </source>
</evidence>
<dbReference type="GO" id="GO:0016787">
    <property type="term" value="F:hydrolase activity"/>
    <property type="evidence" value="ECO:0007669"/>
    <property type="project" value="UniProtKB-KW"/>
</dbReference>
<dbReference type="EMBL" id="PVXL01000019">
    <property type="protein sequence ID" value="PRR76752.1"/>
    <property type="molecule type" value="Genomic_DNA"/>
</dbReference>
<dbReference type="InterPro" id="IPR011545">
    <property type="entry name" value="DEAD/DEAH_box_helicase_dom"/>
</dbReference>
<proteinExistence type="inferred from homology"/>
<feature type="domain" description="Helicase C-terminal" evidence="9">
    <location>
        <begin position="377"/>
        <end position="528"/>
    </location>
</feature>
<dbReference type="PROSITE" id="PS51192">
    <property type="entry name" value="HELICASE_ATP_BIND_1"/>
    <property type="match status" value="1"/>
</dbReference>
<dbReference type="Proteomes" id="UP000239430">
    <property type="component" value="Unassembled WGS sequence"/>
</dbReference>
<dbReference type="Pfam" id="PF00270">
    <property type="entry name" value="DEAD"/>
    <property type="match status" value="1"/>
</dbReference>
<keyword evidence="10" id="KW-0347">Helicase</keyword>
<dbReference type="GO" id="GO:0009378">
    <property type="term" value="F:four-way junction helicase activity"/>
    <property type="evidence" value="ECO:0007669"/>
    <property type="project" value="TreeGrafter"/>
</dbReference>
<evidence type="ECO:0000256" key="6">
    <source>
        <dbReference type="ARBA" id="ARBA00034617"/>
    </source>
</evidence>
<dbReference type="EC" id="5.6.2.4" evidence="7"/>
<sequence length="841" mass="95517">MKTTELIEAVLSGDIPPEAACRKLHKAVEEIQGDSLKEQFRLRCAIRVIIRYAQYKAGKASVKDLIAALRNYILYASRIRITSQLYDSFRDVLEPFAMYIEPGNYLNAQIACPGWFQQSHFVDIAFWHAPAAEIRPPLSVGDGHLKANTGYSYYKTFEQKLVVNAALVMPAGYTTAVCMPTGSGKSLITQLLAATGNGLTVVVVPTVALAIDQMRAAVRNLKTVTRESIAAYYGNMSPDKFQGIKKAITAKRLKLLFTSPEALLKNKTIGNYIREAAGEGYLENLVIDEAHIVAEWGDQFRPDFQYLTILRRNLVEASHGNLRTYLLSATFTDYTVDTLRRLFCEDGKWVELRADSLRREPRYCFIECETLGVKRHRIIRMVHLLPRPMIIYVLSPAEANKWKKILLSVGFSSVEVFTGETEGDERERIIRDWNRNLFDIVIATSAFGMGVDKPDVRTVIHACIPENLNRYYQELGRGGRDDLPSLSVLCIHKDDLEGAFSLIKGRVLKPENILGRWEGMVTDESAIFDGDRVVLNTSARPIYIDEATITGKKNIKWNLYVLLFLFRYGFIDLLNMWVDDDTTAYYIEARIKDVHLYRDSPQFQRQIDKWREEEWGRLAAEFDMVRRLVGAPAKRCWAHSFLSMYPLAQENCAGCPVHDEPVFEYQKTALREKVDLPGGSGHNSRFMVKYLSTYKDMLVCCDLLKETQGGINAEKLTALMGRLLAVGVNSLVVPRAAEMIWEQVANRLPPHTKGTIYTTDEYLLLYRQNPGFIQGVIACLYGGDSSENNHLYNATAALQKERDVKVIHCGPRNMFLQRPNRYLENLVNGYIVDFSVFMKED</sequence>
<evidence type="ECO:0000256" key="4">
    <source>
        <dbReference type="ARBA" id="ARBA00023125"/>
    </source>
</evidence>
<keyword evidence="3" id="KW-0067">ATP-binding</keyword>
<dbReference type="GO" id="GO:0005737">
    <property type="term" value="C:cytoplasm"/>
    <property type="evidence" value="ECO:0007669"/>
    <property type="project" value="TreeGrafter"/>
</dbReference>
<reference evidence="10 11" key="1">
    <citation type="submission" date="2018-03" db="EMBL/GenBank/DDBJ databases">
        <title>Genome sequence of Moorella stamsii DSM 26217.</title>
        <authorList>
            <person name="Poehlein A."/>
            <person name="Daniel R."/>
        </authorList>
    </citation>
    <scope>NUCLEOTIDE SEQUENCE [LARGE SCALE GENOMIC DNA]</scope>
    <source>
        <strain evidence="11">DSM 26217</strain>
    </source>
</reference>
<comment type="similarity">
    <text evidence="1">Belongs to the helicase family. RecQ subfamily.</text>
</comment>
<dbReference type="SUPFAM" id="SSF52540">
    <property type="entry name" value="P-loop containing nucleoside triphosphate hydrolases"/>
    <property type="match status" value="1"/>
</dbReference>
<evidence type="ECO:0000259" key="8">
    <source>
        <dbReference type="PROSITE" id="PS51192"/>
    </source>
</evidence>
<dbReference type="PANTHER" id="PTHR13710">
    <property type="entry name" value="DNA HELICASE RECQ FAMILY MEMBER"/>
    <property type="match status" value="1"/>
</dbReference>
<name>A0A9X7J674_9FIRM</name>
<dbReference type="SMART" id="SM00490">
    <property type="entry name" value="HELICc"/>
    <property type="match status" value="1"/>
</dbReference>
<evidence type="ECO:0000259" key="9">
    <source>
        <dbReference type="PROSITE" id="PS51194"/>
    </source>
</evidence>
<evidence type="ECO:0000256" key="7">
    <source>
        <dbReference type="ARBA" id="ARBA00034808"/>
    </source>
</evidence>
<keyword evidence="2" id="KW-0547">Nucleotide-binding</keyword>
<keyword evidence="4" id="KW-0238">DNA-binding</keyword>
<feature type="domain" description="Helicase ATP-binding" evidence="8">
    <location>
        <begin position="166"/>
        <end position="349"/>
    </location>
</feature>
<dbReference type="PANTHER" id="PTHR13710:SF105">
    <property type="entry name" value="ATP-DEPENDENT DNA HELICASE Q1"/>
    <property type="match status" value="1"/>
</dbReference>
<dbReference type="GO" id="GO:0003677">
    <property type="term" value="F:DNA binding"/>
    <property type="evidence" value="ECO:0007669"/>
    <property type="project" value="UniProtKB-KW"/>
</dbReference>
<keyword evidence="10" id="KW-0378">Hydrolase</keyword>
<evidence type="ECO:0000313" key="11">
    <source>
        <dbReference type="Proteomes" id="UP000239430"/>
    </source>
</evidence>
<organism evidence="10 11">
    <name type="scientific">Neomoorella stamsii</name>
    <dbReference type="NCBI Taxonomy" id="1266720"/>
    <lineage>
        <taxon>Bacteria</taxon>
        <taxon>Bacillati</taxon>
        <taxon>Bacillota</taxon>
        <taxon>Clostridia</taxon>
        <taxon>Neomoorellales</taxon>
        <taxon>Neomoorellaceae</taxon>
        <taxon>Neomoorella</taxon>
    </lineage>
</organism>
<dbReference type="Gene3D" id="3.40.50.300">
    <property type="entry name" value="P-loop containing nucleotide triphosphate hydrolases"/>
    <property type="match status" value="2"/>
</dbReference>
<dbReference type="PROSITE" id="PS51194">
    <property type="entry name" value="HELICASE_CTER"/>
    <property type="match status" value="1"/>
</dbReference>
<dbReference type="GO" id="GO:0043138">
    <property type="term" value="F:3'-5' DNA helicase activity"/>
    <property type="evidence" value="ECO:0007669"/>
    <property type="project" value="UniProtKB-EC"/>
</dbReference>
<evidence type="ECO:0000256" key="1">
    <source>
        <dbReference type="ARBA" id="ARBA00005446"/>
    </source>
</evidence>
<dbReference type="AlphaFoldDB" id="A0A9X7J674"/>
<protein>
    <recommendedName>
        <fullName evidence="7">DNA 3'-5' helicase</fullName>
        <ecNumber evidence="7">5.6.2.4</ecNumber>
    </recommendedName>
</protein>
<dbReference type="InterPro" id="IPR027417">
    <property type="entry name" value="P-loop_NTPase"/>
</dbReference>
<dbReference type="SMART" id="SM00487">
    <property type="entry name" value="DEXDc"/>
    <property type="match status" value="1"/>
</dbReference>
<dbReference type="GO" id="GO:0005524">
    <property type="term" value="F:ATP binding"/>
    <property type="evidence" value="ECO:0007669"/>
    <property type="project" value="UniProtKB-KW"/>
</dbReference>
<dbReference type="InterPro" id="IPR014001">
    <property type="entry name" value="Helicase_ATP-bd"/>
</dbReference>
<gene>
    <name evidence="10" type="primary">recQ</name>
    <name evidence="10" type="ORF">MOST_03960</name>
</gene>
<dbReference type="Pfam" id="PF00271">
    <property type="entry name" value="Helicase_C"/>
    <property type="match status" value="1"/>
</dbReference>
<dbReference type="RefSeq" id="WP_054935961.1">
    <property type="nucleotide sequence ID" value="NZ_PVXL01000019.1"/>
</dbReference>
<evidence type="ECO:0000256" key="5">
    <source>
        <dbReference type="ARBA" id="ARBA00023235"/>
    </source>
</evidence>
<dbReference type="GO" id="GO:0005694">
    <property type="term" value="C:chromosome"/>
    <property type="evidence" value="ECO:0007669"/>
    <property type="project" value="TreeGrafter"/>
</dbReference>
<keyword evidence="5" id="KW-0413">Isomerase</keyword>
<evidence type="ECO:0000256" key="3">
    <source>
        <dbReference type="ARBA" id="ARBA00022840"/>
    </source>
</evidence>